<gene>
    <name evidence="2" type="ORF">PFL1_03449</name>
</gene>
<dbReference type="GeneID" id="19317559"/>
<feature type="region of interest" description="Disordered" evidence="1">
    <location>
        <begin position="199"/>
        <end position="218"/>
    </location>
</feature>
<feature type="region of interest" description="Disordered" evidence="1">
    <location>
        <begin position="291"/>
        <end position="372"/>
    </location>
</feature>
<feature type="compositionally biased region" description="Basic and acidic residues" evidence="1">
    <location>
        <begin position="296"/>
        <end position="325"/>
    </location>
</feature>
<dbReference type="EMBL" id="KE361632">
    <property type="protein sequence ID" value="EPQ29162.1"/>
    <property type="molecule type" value="Genomic_DNA"/>
</dbReference>
<feature type="compositionally biased region" description="Basic and acidic residues" evidence="1">
    <location>
        <begin position="350"/>
        <end position="359"/>
    </location>
</feature>
<dbReference type="KEGG" id="pfp:PFL1_03449"/>
<name>A0A061H8F4_9BASI</name>
<dbReference type="AlphaFoldDB" id="A0A061H8F4"/>
<protein>
    <submittedName>
        <fullName evidence="2">Uncharacterized protein</fullName>
    </submittedName>
</protein>
<reference evidence="2 3" key="1">
    <citation type="journal article" date="2013" name="Plant Cell">
        <title>The transition from a phytopathogenic smut ancestor to an anamorphic biocontrol agent deciphered by comparative whole-genome analysis.</title>
        <authorList>
            <person name="Lefebvre F."/>
            <person name="Joly D.L."/>
            <person name="Labbe C."/>
            <person name="Teichmann B."/>
            <person name="Linning R."/>
            <person name="Belzile F."/>
            <person name="Bakkeren G."/>
            <person name="Belanger R.R."/>
        </authorList>
    </citation>
    <scope>NUCLEOTIDE SEQUENCE [LARGE SCALE GENOMIC DNA]</scope>
    <source>
        <strain evidence="2 3">PF-1</strain>
    </source>
</reference>
<dbReference type="Proteomes" id="UP000053664">
    <property type="component" value="Unassembled WGS sequence"/>
</dbReference>
<proteinExistence type="predicted"/>
<evidence type="ECO:0000313" key="3">
    <source>
        <dbReference type="Proteomes" id="UP000053664"/>
    </source>
</evidence>
<evidence type="ECO:0000256" key="1">
    <source>
        <dbReference type="SAM" id="MobiDB-lite"/>
    </source>
</evidence>
<organism evidence="2 3">
    <name type="scientific">Pseudozyma flocculosa PF-1</name>
    <dbReference type="NCBI Taxonomy" id="1277687"/>
    <lineage>
        <taxon>Eukaryota</taxon>
        <taxon>Fungi</taxon>
        <taxon>Dikarya</taxon>
        <taxon>Basidiomycota</taxon>
        <taxon>Ustilaginomycotina</taxon>
        <taxon>Ustilaginomycetes</taxon>
        <taxon>Ustilaginales</taxon>
        <taxon>Ustilaginaceae</taxon>
        <taxon>Pseudozyma</taxon>
    </lineage>
</organism>
<feature type="compositionally biased region" description="Low complexity" evidence="1">
    <location>
        <begin position="199"/>
        <end position="210"/>
    </location>
</feature>
<dbReference type="OrthoDB" id="2549153at2759"/>
<evidence type="ECO:0000313" key="2">
    <source>
        <dbReference type="EMBL" id="EPQ29162.1"/>
    </source>
</evidence>
<dbReference type="HOGENOM" id="CLU_774271_0_0_1"/>
<dbReference type="RefSeq" id="XP_007879157.1">
    <property type="nucleotide sequence ID" value="XM_007880966.1"/>
</dbReference>
<accession>A0A061H8F4</accession>
<sequence>MTQHPPSYNAPSESSLPVPPYVGNNVTLFPSKAPCSLSLRNIDKSDCDIVASNLDDGDKLVFVVHVPTSSTSKSSYAAVQAKLAKAVKDLDAAWSLAGWISVSIDGNIPYVIRKSDTTATYEVVSLSAPFSLYSSPSSSSSITSMPRLGETRKLTTKTTLFKTKYLFSGPNGREWAWKGNVSRTLSLYEYPSSGAPSSAAAATANGDQASKSGSSTPANSKTLLAELTRFTNGAALWCNTDSAATASLILASLLPLLFTHRTYLAVHYTSDADLDRLQTQVRPSNWDAFFLSGGKGSEKQEKFKAQMEKERERERRERSQSRNRNEVQGVIPALPERKSMSRSRLNSNNHTDDDRKAGSSDDEDLDDKRGRQ</sequence>